<dbReference type="Proteomes" id="UP001152747">
    <property type="component" value="Unassembled WGS sequence"/>
</dbReference>
<name>A0A9P1IBL6_9PELO</name>
<accession>A0A9P1IBL6</accession>
<reference evidence="2" key="1">
    <citation type="submission" date="2022-11" db="EMBL/GenBank/DDBJ databases">
        <authorList>
            <person name="Kikuchi T."/>
        </authorList>
    </citation>
    <scope>NUCLEOTIDE SEQUENCE</scope>
    <source>
        <strain evidence="2">PS1010</strain>
    </source>
</reference>
<evidence type="ECO:0000313" key="2">
    <source>
        <dbReference type="EMBL" id="CAI5442070.1"/>
    </source>
</evidence>
<dbReference type="AlphaFoldDB" id="A0A9P1IBL6"/>
<protein>
    <submittedName>
        <fullName evidence="2">Uncharacterized protein</fullName>
    </submittedName>
</protein>
<keyword evidence="3" id="KW-1185">Reference proteome</keyword>
<evidence type="ECO:0000313" key="3">
    <source>
        <dbReference type="Proteomes" id="UP001152747"/>
    </source>
</evidence>
<feature type="region of interest" description="Disordered" evidence="1">
    <location>
        <begin position="1"/>
        <end position="73"/>
    </location>
</feature>
<sequence>MIMTNGPEFEKVPSFSANSANSEKPEESTTTKSPLLEDESMKNVEPVKKNEKAGSIASIEAQLPEVSLWEGTN</sequence>
<comment type="caution">
    <text evidence="2">The sequence shown here is derived from an EMBL/GenBank/DDBJ whole genome shotgun (WGS) entry which is preliminary data.</text>
</comment>
<feature type="compositionally biased region" description="Basic and acidic residues" evidence="1">
    <location>
        <begin position="39"/>
        <end position="52"/>
    </location>
</feature>
<evidence type="ECO:0000256" key="1">
    <source>
        <dbReference type="SAM" id="MobiDB-lite"/>
    </source>
</evidence>
<dbReference type="EMBL" id="CANHGI010000002">
    <property type="protein sequence ID" value="CAI5442070.1"/>
    <property type="molecule type" value="Genomic_DNA"/>
</dbReference>
<gene>
    <name evidence="2" type="ORF">CAMP_LOCUS4707</name>
</gene>
<organism evidence="2 3">
    <name type="scientific">Caenorhabditis angaria</name>
    <dbReference type="NCBI Taxonomy" id="860376"/>
    <lineage>
        <taxon>Eukaryota</taxon>
        <taxon>Metazoa</taxon>
        <taxon>Ecdysozoa</taxon>
        <taxon>Nematoda</taxon>
        <taxon>Chromadorea</taxon>
        <taxon>Rhabditida</taxon>
        <taxon>Rhabditina</taxon>
        <taxon>Rhabditomorpha</taxon>
        <taxon>Rhabditoidea</taxon>
        <taxon>Rhabditidae</taxon>
        <taxon>Peloderinae</taxon>
        <taxon>Caenorhabditis</taxon>
    </lineage>
</organism>
<proteinExistence type="predicted"/>